<evidence type="ECO:0000256" key="1">
    <source>
        <dbReference type="SAM" id="MobiDB-lite"/>
    </source>
</evidence>
<evidence type="ECO:0000313" key="2">
    <source>
        <dbReference type="EMBL" id="EFN63233.1"/>
    </source>
</evidence>
<accession>E2ATK6</accession>
<feature type="non-terminal residue" evidence="2">
    <location>
        <position position="93"/>
    </location>
</feature>
<protein>
    <submittedName>
        <fullName evidence="2">Uncharacterized protein</fullName>
    </submittedName>
</protein>
<proteinExistence type="predicted"/>
<keyword evidence="3" id="KW-1185">Reference proteome</keyword>
<dbReference type="AlphaFoldDB" id="E2ATK6"/>
<feature type="region of interest" description="Disordered" evidence="1">
    <location>
        <begin position="43"/>
        <end position="68"/>
    </location>
</feature>
<dbReference type="InParanoid" id="E2ATK6"/>
<feature type="compositionally biased region" description="Basic and acidic residues" evidence="1">
    <location>
        <begin position="55"/>
        <end position="64"/>
    </location>
</feature>
<dbReference type="OMA" id="WPNIEDG"/>
<gene>
    <name evidence="2" type="ORF">EAG_07294</name>
</gene>
<dbReference type="EMBL" id="GL442621">
    <property type="protein sequence ID" value="EFN63233.1"/>
    <property type="molecule type" value="Genomic_DNA"/>
</dbReference>
<dbReference type="Proteomes" id="UP000000311">
    <property type="component" value="Unassembled WGS sequence"/>
</dbReference>
<organism evidence="3">
    <name type="scientific">Camponotus floridanus</name>
    <name type="common">Florida carpenter ant</name>
    <dbReference type="NCBI Taxonomy" id="104421"/>
    <lineage>
        <taxon>Eukaryota</taxon>
        <taxon>Metazoa</taxon>
        <taxon>Ecdysozoa</taxon>
        <taxon>Arthropoda</taxon>
        <taxon>Hexapoda</taxon>
        <taxon>Insecta</taxon>
        <taxon>Pterygota</taxon>
        <taxon>Neoptera</taxon>
        <taxon>Endopterygota</taxon>
        <taxon>Hymenoptera</taxon>
        <taxon>Apocrita</taxon>
        <taxon>Aculeata</taxon>
        <taxon>Formicoidea</taxon>
        <taxon>Formicidae</taxon>
        <taxon>Formicinae</taxon>
        <taxon>Camponotus</taxon>
    </lineage>
</organism>
<evidence type="ECO:0000313" key="3">
    <source>
        <dbReference type="Proteomes" id="UP000000311"/>
    </source>
</evidence>
<name>E2ATK6_CAMFO</name>
<sequence length="93" mass="11156">MRLKNDLRIRELIESEILDAVQDERDELRLRAKENILKIQQENRKNFNKKRKEPKKYNEDDSRTIKCTQSGPGMKFSSRYLGLYTVVKVLRND</sequence>
<reference evidence="2 3" key="1">
    <citation type="journal article" date="2010" name="Science">
        <title>Genomic comparison of the ants Camponotus floridanus and Harpegnathos saltator.</title>
        <authorList>
            <person name="Bonasio R."/>
            <person name="Zhang G."/>
            <person name="Ye C."/>
            <person name="Mutti N.S."/>
            <person name="Fang X."/>
            <person name="Qin N."/>
            <person name="Donahue G."/>
            <person name="Yang P."/>
            <person name="Li Q."/>
            <person name="Li C."/>
            <person name="Zhang P."/>
            <person name="Huang Z."/>
            <person name="Berger S.L."/>
            <person name="Reinberg D."/>
            <person name="Wang J."/>
            <person name="Liebig J."/>
        </authorList>
    </citation>
    <scope>NUCLEOTIDE SEQUENCE [LARGE SCALE GENOMIC DNA]</scope>
    <source>
        <strain evidence="3">C129</strain>
    </source>
</reference>